<dbReference type="PANTHER" id="PTHR43686:SF1">
    <property type="entry name" value="AMINOTRAN_5 DOMAIN-CONTAINING PROTEIN"/>
    <property type="match status" value="1"/>
</dbReference>
<feature type="domain" description="tRNA(Ile)-lysidine/2-thiocytidine synthase N-terminal" evidence="1">
    <location>
        <begin position="362"/>
        <end position="540"/>
    </location>
</feature>
<dbReference type="InterPro" id="IPR014729">
    <property type="entry name" value="Rossmann-like_a/b/a_fold"/>
</dbReference>
<organism evidence="2">
    <name type="scientific">Leptocylindrus danicus</name>
    <dbReference type="NCBI Taxonomy" id="163516"/>
    <lineage>
        <taxon>Eukaryota</taxon>
        <taxon>Sar</taxon>
        <taxon>Stramenopiles</taxon>
        <taxon>Ochrophyta</taxon>
        <taxon>Bacillariophyta</taxon>
        <taxon>Coscinodiscophyceae</taxon>
        <taxon>Chaetocerotophycidae</taxon>
        <taxon>Leptocylindrales</taxon>
        <taxon>Leptocylindraceae</taxon>
        <taxon>Leptocylindrus</taxon>
    </lineage>
</organism>
<reference evidence="2" key="1">
    <citation type="submission" date="2021-01" db="EMBL/GenBank/DDBJ databases">
        <authorList>
            <person name="Corre E."/>
            <person name="Pelletier E."/>
            <person name="Niang G."/>
            <person name="Scheremetjew M."/>
            <person name="Finn R."/>
            <person name="Kale V."/>
            <person name="Holt S."/>
            <person name="Cochrane G."/>
            <person name="Meng A."/>
            <person name="Brown T."/>
            <person name="Cohen L."/>
        </authorList>
    </citation>
    <scope>NUCLEOTIDE SEQUENCE</scope>
    <source>
        <strain evidence="2">B650</strain>
    </source>
</reference>
<proteinExistence type="predicted"/>
<name>A0A7S2NZ77_9STRA</name>
<evidence type="ECO:0000259" key="1">
    <source>
        <dbReference type="Pfam" id="PF01171"/>
    </source>
</evidence>
<dbReference type="PANTHER" id="PTHR43686">
    <property type="entry name" value="SULFURTRANSFERASE-RELATED"/>
    <property type="match status" value="1"/>
</dbReference>
<dbReference type="CDD" id="cd24138">
    <property type="entry name" value="TtcA-like"/>
    <property type="match status" value="1"/>
</dbReference>
<dbReference type="AlphaFoldDB" id="A0A7S2NZ77"/>
<protein>
    <recommendedName>
        <fullName evidence="1">tRNA(Ile)-lysidine/2-thiocytidine synthase N-terminal domain-containing protein</fullName>
    </recommendedName>
</protein>
<evidence type="ECO:0000313" key="2">
    <source>
        <dbReference type="EMBL" id="CAD9566631.1"/>
    </source>
</evidence>
<dbReference type="Gene3D" id="3.40.50.620">
    <property type="entry name" value="HUPs"/>
    <property type="match status" value="1"/>
</dbReference>
<dbReference type="Pfam" id="PF01171">
    <property type="entry name" value="ATP_bind_3"/>
    <property type="match status" value="1"/>
</dbReference>
<accession>A0A7S2NZ77</accession>
<gene>
    <name evidence="2" type="ORF">LDAN0321_LOCUS5552</name>
</gene>
<dbReference type="SUPFAM" id="SSF52402">
    <property type="entry name" value="Adenine nucleotide alpha hydrolases-like"/>
    <property type="match status" value="1"/>
</dbReference>
<dbReference type="EMBL" id="HBGY01008790">
    <property type="protein sequence ID" value="CAD9566631.1"/>
    <property type="molecule type" value="Transcribed_RNA"/>
</dbReference>
<dbReference type="InterPro" id="IPR011063">
    <property type="entry name" value="TilS/TtcA_N"/>
</dbReference>
<sequence>MCWSICAASDGVINPKKNGKYMSTAANKNILDALINDKAELLRPGFTRLSLNYTLSPQEIHYTLKSIVWVCRNAYKLCGSGIYAMNSRTGEWRHQSRQGRPLGFERIWLSHYNEKPLSSSMNGDKKSVIVASSLAENIERANDILETLSATKPSAVAELYDEVRWFLTPADCALLMTANAQSNHSFCPVSPSLLGAIQPPDQTNPASPIDDSVTNTSFANVVSKLYPFRDGDSAGEATLEEIFEGYDDGELSDACVVFVDDEWIGVKSAQNTSKVIVNNNLCTNYSAEKVEGPPPAEESLPIEEQKSHVDVALEMDQFFPGSDIAEPKKPRKRKFIVPPKKFLGPIKKALIEHEMIAENDVLLLGLSGGKDSLSLLHILIYLQTKLPQKFTLKVLTVDPMSSGFDPSSLIDYIASLRDGYGNEIEYHYVRDDIMGRAYENNYGGDEKKRVTSICAYCARMKRGIMYSTMRKCGANKLVLAQHLDDLVESTMMSIMHNGFLRTMKTHYTINIGDLAVIRPLSYTRESELTQFALANNLPVINENCPACFEEPKERARIKKLLSREENLFS</sequence>